<dbReference type="SMART" id="SM00347">
    <property type="entry name" value="HTH_MARR"/>
    <property type="match status" value="1"/>
</dbReference>
<protein>
    <recommendedName>
        <fullName evidence="1">HTH marR-type domain-containing protein</fullName>
    </recommendedName>
</protein>
<evidence type="ECO:0000313" key="2">
    <source>
        <dbReference type="EMBL" id="AUW92972.1"/>
    </source>
</evidence>
<dbReference type="Proteomes" id="UP000325292">
    <property type="component" value="Chromosome"/>
</dbReference>
<reference evidence="2 3" key="1">
    <citation type="journal article" date="2019" name="Sci. Rep.">
        <title>Sulfobacillus thermotolerans: new insights into resistance and metabolic capacities of acidophilic chemolithotrophs.</title>
        <authorList>
            <person name="Panyushkina A.E."/>
            <person name="Babenko V.V."/>
            <person name="Nikitina A.S."/>
            <person name="Selezneva O.V."/>
            <person name="Tsaplina I.A."/>
            <person name="Letarova M.A."/>
            <person name="Kostryukova E.S."/>
            <person name="Letarov A.V."/>
        </authorList>
    </citation>
    <scope>NUCLEOTIDE SEQUENCE [LARGE SCALE GENOMIC DNA]</scope>
    <source>
        <strain evidence="2 3">Kr1</strain>
    </source>
</reference>
<keyword evidence="3" id="KW-1185">Reference proteome</keyword>
<dbReference type="InterPro" id="IPR036390">
    <property type="entry name" value="WH_DNA-bd_sf"/>
</dbReference>
<dbReference type="InterPro" id="IPR036388">
    <property type="entry name" value="WH-like_DNA-bd_sf"/>
</dbReference>
<dbReference type="PANTHER" id="PTHR33164:SF43">
    <property type="entry name" value="HTH-TYPE TRANSCRIPTIONAL REPRESSOR YETL"/>
    <property type="match status" value="1"/>
</dbReference>
<proteinExistence type="predicted"/>
<dbReference type="Pfam" id="PF01047">
    <property type="entry name" value="MarR"/>
    <property type="match status" value="1"/>
</dbReference>
<feature type="domain" description="HTH marR-type" evidence="1">
    <location>
        <begin position="4"/>
        <end position="136"/>
    </location>
</feature>
<gene>
    <name evidence="2" type="ORF">BXT84_02590</name>
</gene>
<dbReference type="InterPro" id="IPR039422">
    <property type="entry name" value="MarR/SlyA-like"/>
</dbReference>
<dbReference type="PRINTS" id="PR00598">
    <property type="entry name" value="HTHMARR"/>
</dbReference>
<dbReference type="PROSITE" id="PS50995">
    <property type="entry name" value="HTH_MARR_2"/>
    <property type="match status" value="1"/>
</dbReference>
<organism evidence="2 3">
    <name type="scientific">Sulfobacillus thermotolerans</name>
    <dbReference type="NCBI Taxonomy" id="338644"/>
    <lineage>
        <taxon>Bacteria</taxon>
        <taxon>Bacillati</taxon>
        <taxon>Bacillota</taxon>
        <taxon>Clostridia</taxon>
        <taxon>Eubacteriales</taxon>
        <taxon>Clostridiales Family XVII. Incertae Sedis</taxon>
        <taxon>Sulfobacillus</taxon>
    </lineage>
</organism>
<accession>A0ABM6RNP3</accession>
<dbReference type="SUPFAM" id="SSF46785">
    <property type="entry name" value="Winged helix' DNA-binding domain"/>
    <property type="match status" value="1"/>
</dbReference>
<evidence type="ECO:0000313" key="3">
    <source>
        <dbReference type="Proteomes" id="UP000325292"/>
    </source>
</evidence>
<sequence length="147" mass="16717">MADRDQYIENLDRIFSRIGRRLRHAVAEDTLTLGQYSLLKVLFDHQPMTVGDIAEELGVSLAGASAMIDRLVHANLVSRTRSESDRRVVTVSLTHAGQQQIASHYAQRKDFLRHLFMHMSEEDLKTLLSLIERMEEGANSGEGRELR</sequence>
<name>A0ABM6RNP3_9FIRM</name>
<evidence type="ECO:0000259" key="1">
    <source>
        <dbReference type="PROSITE" id="PS50995"/>
    </source>
</evidence>
<dbReference type="PANTHER" id="PTHR33164">
    <property type="entry name" value="TRANSCRIPTIONAL REGULATOR, MARR FAMILY"/>
    <property type="match status" value="1"/>
</dbReference>
<dbReference type="EMBL" id="CP019454">
    <property type="protein sequence ID" value="AUW92972.1"/>
    <property type="molecule type" value="Genomic_DNA"/>
</dbReference>
<dbReference type="InterPro" id="IPR000835">
    <property type="entry name" value="HTH_MarR-typ"/>
</dbReference>
<dbReference type="Gene3D" id="1.10.10.10">
    <property type="entry name" value="Winged helix-like DNA-binding domain superfamily/Winged helix DNA-binding domain"/>
    <property type="match status" value="1"/>
</dbReference>